<feature type="transmembrane region" description="Helical" evidence="11">
    <location>
        <begin position="326"/>
        <end position="347"/>
    </location>
</feature>
<evidence type="ECO:0000256" key="6">
    <source>
        <dbReference type="ARBA" id="ARBA00023136"/>
    </source>
</evidence>
<dbReference type="AlphaFoldDB" id="A0A2T5C0I1"/>
<dbReference type="PROSITE" id="PS51371">
    <property type="entry name" value="CBS"/>
    <property type="match status" value="1"/>
</dbReference>
<dbReference type="GO" id="GO:0005254">
    <property type="term" value="F:chloride channel activity"/>
    <property type="evidence" value="ECO:0007669"/>
    <property type="project" value="UniProtKB-KW"/>
</dbReference>
<dbReference type="SMART" id="SM00116">
    <property type="entry name" value="CBS"/>
    <property type="match status" value="2"/>
</dbReference>
<dbReference type="EMBL" id="QAAD01000011">
    <property type="protein sequence ID" value="PTN08082.1"/>
    <property type="molecule type" value="Genomic_DNA"/>
</dbReference>
<dbReference type="InterPro" id="IPR046342">
    <property type="entry name" value="CBS_dom_sf"/>
</dbReference>
<dbReference type="InterPro" id="IPR014743">
    <property type="entry name" value="Cl-channel_core"/>
</dbReference>
<feature type="transmembrane region" description="Helical" evidence="11">
    <location>
        <begin position="161"/>
        <end position="187"/>
    </location>
</feature>
<dbReference type="Pfam" id="PF00571">
    <property type="entry name" value="CBS"/>
    <property type="match status" value="2"/>
</dbReference>
<dbReference type="SUPFAM" id="SSF54631">
    <property type="entry name" value="CBS-domain pair"/>
    <property type="match status" value="1"/>
</dbReference>
<dbReference type="CDD" id="cd02205">
    <property type="entry name" value="CBS_pair_SF"/>
    <property type="match status" value="1"/>
</dbReference>
<evidence type="ECO:0000256" key="7">
    <source>
        <dbReference type="ARBA" id="ARBA00023173"/>
    </source>
</evidence>
<dbReference type="PANTHER" id="PTHR43427:SF6">
    <property type="entry name" value="CHLORIDE CHANNEL PROTEIN CLC-E"/>
    <property type="match status" value="1"/>
</dbReference>
<dbReference type="PRINTS" id="PR00762">
    <property type="entry name" value="CLCHANNEL"/>
</dbReference>
<feature type="transmembrane region" description="Helical" evidence="11">
    <location>
        <begin position="236"/>
        <end position="253"/>
    </location>
</feature>
<feature type="transmembrane region" description="Helical" evidence="11">
    <location>
        <begin position="415"/>
        <end position="436"/>
    </location>
</feature>
<accession>A0A2T5C0I1</accession>
<evidence type="ECO:0000313" key="14">
    <source>
        <dbReference type="Proteomes" id="UP000243525"/>
    </source>
</evidence>
<keyword evidence="4 11" id="KW-1133">Transmembrane helix</keyword>
<evidence type="ECO:0000259" key="12">
    <source>
        <dbReference type="PROSITE" id="PS51371"/>
    </source>
</evidence>
<feature type="transmembrane region" description="Helical" evidence="11">
    <location>
        <begin position="353"/>
        <end position="372"/>
    </location>
</feature>
<evidence type="ECO:0000256" key="11">
    <source>
        <dbReference type="SAM" id="Phobius"/>
    </source>
</evidence>
<keyword evidence="7" id="KW-0869">Chloride channel</keyword>
<dbReference type="SUPFAM" id="SSF81340">
    <property type="entry name" value="Clc chloride channel"/>
    <property type="match status" value="1"/>
</dbReference>
<keyword evidence="3 11" id="KW-0812">Transmembrane</keyword>
<evidence type="ECO:0000256" key="2">
    <source>
        <dbReference type="ARBA" id="ARBA00022448"/>
    </source>
</evidence>
<dbReference type="InterPro" id="IPR001807">
    <property type="entry name" value="ClC"/>
</dbReference>
<feature type="domain" description="CBS" evidence="12">
    <location>
        <begin position="470"/>
        <end position="528"/>
    </location>
</feature>
<keyword evidence="6 11" id="KW-0472">Membrane</keyword>
<evidence type="ECO:0000256" key="4">
    <source>
        <dbReference type="ARBA" id="ARBA00022989"/>
    </source>
</evidence>
<evidence type="ECO:0000256" key="5">
    <source>
        <dbReference type="ARBA" id="ARBA00023065"/>
    </source>
</evidence>
<sequence>MKMEGKFSYAARFHRWRLRHLGERKFVAALSVVVGVIVGVLATLLKNFVWKLQDLVGLVLEKNEGNSIYVVLPVVGILLTVLIVRYVVRSPVRPGIPNVLHSISRRKGELSRHNLYSSMLTSALTVSFGGSVGLEGPTVVSGAAYSSVLSRFFHLDYRTTILMLACSSAAAMAAIFKAPIAAIVFAVEVIMIDLTTFSLVPLLLSSSAAVMTSYFFMGHDVLYPFEVKSSFVVSDLPYYIALGILTGLISAYFTKINIFITNRFEKFTSSWERIVYGGLLLGLLVFLFPSLYGEGYDAINNCLAGDYSYLYNNSVFFYLKENYLLMVILLLSISLLKVVATSLALGSGGVGGIFAPSLFTGVNVGAVFAVLVDRFGTQYIDKNNFALIGMAGLIAGVLHAPLTGIFLIADISGGYLLFVPLMITATFSFITVKAFAPKSVYHSQLAQRRELMTHDKDKNVLRMMEVRKLVETDFVTLHPDATLRDLTEAISTAHRDLFPIVDDEGYLKGMVKMDDIRHLIFKQDLYDSVRVKDLMYPPEDFISTKDLMEQVVEKFEATGRYNIAVIDDGKYVGFISRARVFSSYRKKMSHFSYE</sequence>
<reference evidence="13 14" key="1">
    <citation type="submission" date="2018-04" db="EMBL/GenBank/DDBJ databases">
        <title>Genomic Encyclopedia of Archaeal and Bacterial Type Strains, Phase II (KMG-II): from individual species to whole genera.</title>
        <authorList>
            <person name="Goeker M."/>
        </authorList>
    </citation>
    <scope>NUCLEOTIDE SEQUENCE [LARGE SCALE GENOMIC DNA]</scope>
    <source>
        <strain evidence="13 14">DSM 28823</strain>
    </source>
</reference>
<keyword evidence="14" id="KW-1185">Reference proteome</keyword>
<feature type="transmembrane region" description="Helical" evidence="11">
    <location>
        <begin position="68"/>
        <end position="88"/>
    </location>
</feature>
<evidence type="ECO:0000256" key="10">
    <source>
        <dbReference type="PROSITE-ProRule" id="PRU00703"/>
    </source>
</evidence>
<dbReference type="InterPro" id="IPR050368">
    <property type="entry name" value="ClC-type_chloride_channel"/>
</dbReference>
<dbReference type="InterPro" id="IPR000644">
    <property type="entry name" value="CBS_dom"/>
</dbReference>
<evidence type="ECO:0000256" key="3">
    <source>
        <dbReference type="ARBA" id="ARBA00022692"/>
    </source>
</evidence>
<dbReference type="Gene3D" id="1.10.3080.10">
    <property type="entry name" value="Clc chloride channel"/>
    <property type="match status" value="1"/>
</dbReference>
<name>A0A2T5C0I1_9BACT</name>
<evidence type="ECO:0000256" key="1">
    <source>
        <dbReference type="ARBA" id="ARBA00004141"/>
    </source>
</evidence>
<gene>
    <name evidence="13" type="ORF">C8N47_111122</name>
</gene>
<dbReference type="CDD" id="cd00400">
    <property type="entry name" value="Voltage_gated_ClC"/>
    <property type="match status" value="1"/>
</dbReference>
<feature type="transmembrane region" description="Helical" evidence="11">
    <location>
        <begin position="194"/>
        <end position="216"/>
    </location>
</feature>
<proteinExistence type="predicted"/>
<dbReference type="OrthoDB" id="9812438at2"/>
<dbReference type="Gene3D" id="3.10.580.10">
    <property type="entry name" value="CBS-domain"/>
    <property type="match status" value="1"/>
</dbReference>
<keyword evidence="8" id="KW-0868">Chloride</keyword>
<dbReference type="PANTHER" id="PTHR43427">
    <property type="entry name" value="CHLORIDE CHANNEL PROTEIN CLC-E"/>
    <property type="match status" value="1"/>
</dbReference>
<protein>
    <submittedName>
        <fullName evidence="13">CIC family chloride channel protein</fullName>
    </submittedName>
</protein>
<dbReference type="GO" id="GO:0034707">
    <property type="term" value="C:chloride channel complex"/>
    <property type="evidence" value="ECO:0007669"/>
    <property type="project" value="UniProtKB-KW"/>
</dbReference>
<keyword evidence="10" id="KW-0129">CBS domain</keyword>
<comment type="subcellular location">
    <subcellularLocation>
        <location evidence="1">Membrane</location>
        <topology evidence="1">Multi-pass membrane protein</topology>
    </subcellularLocation>
</comment>
<keyword evidence="2" id="KW-0813">Transport</keyword>
<evidence type="ECO:0000256" key="8">
    <source>
        <dbReference type="ARBA" id="ARBA00023214"/>
    </source>
</evidence>
<comment type="caution">
    <text evidence="13">The sequence shown here is derived from an EMBL/GenBank/DDBJ whole genome shotgun (WGS) entry which is preliminary data.</text>
</comment>
<evidence type="ECO:0000256" key="9">
    <source>
        <dbReference type="ARBA" id="ARBA00023303"/>
    </source>
</evidence>
<keyword evidence="9" id="KW-0407">Ion channel</keyword>
<keyword evidence="5" id="KW-0406">Ion transport</keyword>
<dbReference type="Pfam" id="PF00654">
    <property type="entry name" value="Voltage_CLC"/>
    <property type="match status" value="1"/>
</dbReference>
<feature type="transmembrane region" description="Helical" evidence="11">
    <location>
        <begin position="26"/>
        <end position="48"/>
    </location>
</feature>
<organism evidence="13 14">
    <name type="scientific">Mangrovibacterium marinum</name>
    <dbReference type="NCBI Taxonomy" id="1639118"/>
    <lineage>
        <taxon>Bacteria</taxon>
        <taxon>Pseudomonadati</taxon>
        <taxon>Bacteroidota</taxon>
        <taxon>Bacteroidia</taxon>
        <taxon>Marinilabiliales</taxon>
        <taxon>Prolixibacteraceae</taxon>
        <taxon>Mangrovibacterium</taxon>
    </lineage>
</organism>
<evidence type="ECO:0000313" key="13">
    <source>
        <dbReference type="EMBL" id="PTN08082.1"/>
    </source>
</evidence>
<dbReference type="Proteomes" id="UP000243525">
    <property type="component" value="Unassembled WGS sequence"/>
</dbReference>
<feature type="transmembrane region" description="Helical" evidence="11">
    <location>
        <begin position="274"/>
        <end position="292"/>
    </location>
</feature>
<feature type="transmembrane region" description="Helical" evidence="11">
    <location>
        <begin position="115"/>
        <end position="134"/>
    </location>
</feature>
<feature type="transmembrane region" description="Helical" evidence="11">
    <location>
        <begin position="384"/>
        <end position="409"/>
    </location>
</feature>